<keyword evidence="2" id="KW-1185">Reference proteome</keyword>
<dbReference type="EMBL" id="QKOE01000001">
    <property type="protein sequence ID" value="PZA18558.1"/>
    <property type="molecule type" value="Genomic_DNA"/>
</dbReference>
<proteinExistence type="predicted"/>
<protein>
    <submittedName>
        <fullName evidence="1">Uncharacterized protein</fullName>
    </submittedName>
</protein>
<organism evidence="1 2">
    <name type="scientific">Parazoarcus communis SWub3 = DSM 12120</name>
    <dbReference type="NCBI Taxonomy" id="1121029"/>
    <lineage>
        <taxon>Bacteria</taxon>
        <taxon>Pseudomonadati</taxon>
        <taxon>Pseudomonadota</taxon>
        <taxon>Betaproteobacteria</taxon>
        <taxon>Rhodocyclales</taxon>
        <taxon>Zoogloeaceae</taxon>
        <taxon>Parazoarcus</taxon>
    </lineage>
</organism>
<evidence type="ECO:0000313" key="1">
    <source>
        <dbReference type="EMBL" id="PZA18558.1"/>
    </source>
</evidence>
<reference evidence="1 2" key="1">
    <citation type="submission" date="2018-06" db="EMBL/GenBank/DDBJ databases">
        <title>Azoarcus communis strain SWub3 genome.</title>
        <authorList>
            <person name="Zorraquino Salvo V."/>
            <person name="Toubiana D."/>
            <person name="Blumwald E."/>
        </authorList>
    </citation>
    <scope>NUCLEOTIDE SEQUENCE [LARGE SCALE GENOMIC DNA]</scope>
    <source>
        <strain evidence="1 2">SWub3</strain>
    </source>
</reference>
<dbReference type="RefSeq" id="WP_110522857.1">
    <property type="nucleotide sequence ID" value="NZ_QKOE01000001.1"/>
</dbReference>
<dbReference type="OrthoDB" id="9180841at2"/>
<evidence type="ECO:0000313" key="2">
    <source>
        <dbReference type="Proteomes" id="UP000248259"/>
    </source>
</evidence>
<name>A0A323VE04_9RHOO</name>
<accession>A0A323VE04</accession>
<dbReference type="Proteomes" id="UP000248259">
    <property type="component" value="Unassembled WGS sequence"/>
</dbReference>
<dbReference type="AlphaFoldDB" id="A0A323VE04"/>
<comment type="caution">
    <text evidence="1">The sequence shown here is derived from an EMBL/GenBank/DDBJ whole genome shotgun (WGS) entry which is preliminary data.</text>
</comment>
<gene>
    <name evidence="1" type="ORF">DNK49_03275</name>
</gene>
<sequence>MSDSENPAYEQFLQRIDRRIRFLKNLSDAGLAVYLPADETARKQAFDKLAAMTARPREIAKLPPDALEHASASFRQHLEAQQNNLPHDVQYRNRIRRAW</sequence>